<accession>A0ABZ2J6I9</accession>
<dbReference type="Pfam" id="PF01361">
    <property type="entry name" value="Tautomerase"/>
    <property type="match status" value="1"/>
</dbReference>
<name>A0ABZ2J6I9_9CHLR</name>
<evidence type="ECO:0000259" key="3">
    <source>
        <dbReference type="Pfam" id="PF01361"/>
    </source>
</evidence>
<dbReference type="InterPro" id="IPR014347">
    <property type="entry name" value="Tautomerase/MIF_sf"/>
</dbReference>
<protein>
    <submittedName>
        <fullName evidence="4">Tautomerase family protein</fullName>
    </submittedName>
</protein>
<dbReference type="Proteomes" id="UP001375370">
    <property type="component" value="Chromosome"/>
</dbReference>
<dbReference type="PANTHER" id="PTHR35530:SF2">
    <property type="entry name" value="BSL4019 PROTEIN"/>
    <property type="match status" value="1"/>
</dbReference>
<keyword evidence="5" id="KW-1185">Reference proteome</keyword>
<organism evidence="4 5">
    <name type="scientific">Candidatus Dehalogenimonas loeffleri</name>
    <dbReference type="NCBI Taxonomy" id="3127115"/>
    <lineage>
        <taxon>Bacteria</taxon>
        <taxon>Bacillati</taxon>
        <taxon>Chloroflexota</taxon>
        <taxon>Dehalococcoidia</taxon>
        <taxon>Dehalococcoidales</taxon>
        <taxon>Dehalococcoidaceae</taxon>
        <taxon>Dehalogenimonas</taxon>
    </lineage>
</organism>
<dbReference type="PANTHER" id="PTHR35530">
    <property type="entry name" value="TAUTOMERASE-RELATED"/>
    <property type="match status" value="1"/>
</dbReference>
<keyword evidence="2" id="KW-0413">Isomerase</keyword>
<feature type="domain" description="4-oxalocrotonate tautomerase-like" evidence="3">
    <location>
        <begin position="2"/>
        <end position="56"/>
    </location>
</feature>
<proteinExistence type="inferred from homology"/>
<dbReference type="InterPro" id="IPR004370">
    <property type="entry name" value="4-OT-like_dom"/>
</dbReference>
<dbReference type="RefSeq" id="WP_338737342.1">
    <property type="nucleotide sequence ID" value="NZ_CP146612.1"/>
</dbReference>
<evidence type="ECO:0000256" key="2">
    <source>
        <dbReference type="ARBA" id="ARBA00023235"/>
    </source>
</evidence>
<reference evidence="4 5" key="1">
    <citation type="submission" date="2024-03" db="EMBL/GenBank/DDBJ databases">
        <title>A Dehalogenimonas Isolated from Estuarine Sediments Dihaloeliminates Chlorinated Alkanes.</title>
        <authorList>
            <person name="Yang Y."/>
            <person name="Wang H."/>
        </authorList>
    </citation>
    <scope>NUCLEOTIDE SEQUENCE [LARGE SCALE GENOMIC DNA]</scope>
    <source>
        <strain evidence="4 5">W</strain>
    </source>
</reference>
<evidence type="ECO:0000313" key="4">
    <source>
        <dbReference type="EMBL" id="WWX25202.1"/>
    </source>
</evidence>
<dbReference type="EMBL" id="CP146612">
    <property type="protein sequence ID" value="WWX25202.1"/>
    <property type="molecule type" value="Genomic_DNA"/>
</dbReference>
<evidence type="ECO:0000313" key="5">
    <source>
        <dbReference type="Proteomes" id="UP001375370"/>
    </source>
</evidence>
<evidence type="ECO:0000256" key="1">
    <source>
        <dbReference type="ARBA" id="ARBA00006723"/>
    </source>
</evidence>
<dbReference type="Gene3D" id="3.30.429.10">
    <property type="entry name" value="Macrophage Migration Inhibitory Factor"/>
    <property type="match status" value="1"/>
</dbReference>
<dbReference type="SUPFAM" id="SSF55331">
    <property type="entry name" value="Tautomerase/MIF"/>
    <property type="match status" value="1"/>
</dbReference>
<gene>
    <name evidence="4" type="ORF">V8247_08050</name>
</gene>
<comment type="similarity">
    <text evidence="1">Belongs to the 4-oxalocrotonate tautomerase family.</text>
</comment>
<sequence length="65" mass="7158">MPVISIEMHEGRTIAQKKQLVEGITAEFVKIGTPAEKVTIIFRDVPKHDWASGGKLAAESSIRQL</sequence>